<evidence type="ECO:0000313" key="4">
    <source>
        <dbReference type="Proteomes" id="UP000663854"/>
    </source>
</evidence>
<sequence>MDDIVVVQPKNVNQIIVDLQQLADENEELLKQKQETIEEKEKTIEEKEKLLKEEKQKCLDLEKKCLLLEKTLKSKQITWGDQKYEFISNRIFNLFTLTYFGISWRTIDDFLQQIGGTTCRTAHKWAETFIADDLDEFNEECRGRKRFDRYQRKDASFTSLEMAQYLDQQYYKLTGRVKTSDQLVRSERMCRLDLRRYGFTFDKNTQRSYWSGHERPDAVENRKEFVQAFLENKQSYYLVTDGINSQWIFPKQDPVILLSHSSARARTNQELSKKLFI</sequence>
<evidence type="ECO:0000313" key="5">
    <source>
        <dbReference type="Proteomes" id="UP000663870"/>
    </source>
</evidence>
<reference evidence="2" key="1">
    <citation type="submission" date="2021-02" db="EMBL/GenBank/DDBJ databases">
        <authorList>
            <person name="Nowell W R."/>
        </authorList>
    </citation>
    <scope>NUCLEOTIDE SEQUENCE</scope>
</reference>
<feature type="coiled-coil region" evidence="1">
    <location>
        <begin position="12"/>
        <end position="71"/>
    </location>
</feature>
<keyword evidence="1" id="KW-0175">Coiled coil</keyword>
<evidence type="ECO:0000256" key="1">
    <source>
        <dbReference type="SAM" id="Coils"/>
    </source>
</evidence>
<dbReference type="AlphaFoldDB" id="A0A813XMQ9"/>
<evidence type="ECO:0000313" key="3">
    <source>
        <dbReference type="EMBL" id="CAF0917734.1"/>
    </source>
</evidence>
<protein>
    <submittedName>
        <fullName evidence="2">Uncharacterized protein</fullName>
    </submittedName>
</protein>
<organism evidence="2 4">
    <name type="scientific">Rotaria sordida</name>
    <dbReference type="NCBI Taxonomy" id="392033"/>
    <lineage>
        <taxon>Eukaryota</taxon>
        <taxon>Metazoa</taxon>
        <taxon>Spiralia</taxon>
        <taxon>Gnathifera</taxon>
        <taxon>Rotifera</taxon>
        <taxon>Eurotatoria</taxon>
        <taxon>Bdelloidea</taxon>
        <taxon>Philodinida</taxon>
        <taxon>Philodinidae</taxon>
        <taxon>Rotaria</taxon>
    </lineage>
</organism>
<keyword evidence="5" id="KW-1185">Reference proteome</keyword>
<dbReference type="EMBL" id="CAJNOH010000106">
    <property type="protein sequence ID" value="CAF0872802.1"/>
    <property type="molecule type" value="Genomic_DNA"/>
</dbReference>
<name>A0A813XMQ9_9BILA</name>
<dbReference type="Proteomes" id="UP000663854">
    <property type="component" value="Unassembled WGS sequence"/>
</dbReference>
<dbReference type="EMBL" id="CAJNOL010000187">
    <property type="protein sequence ID" value="CAF0917734.1"/>
    <property type="molecule type" value="Genomic_DNA"/>
</dbReference>
<proteinExistence type="predicted"/>
<comment type="caution">
    <text evidence="2">The sequence shown here is derived from an EMBL/GenBank/DDBJ whole genome shotgun (WGS) entry which is preliminary data.</text>
</comment>
<accession>A0A813XMQ9</accession>
<gene>
    <name evidence="3" type="ORF">JXQ802_LOCUS9966</name>
    <name evidence="2" type="ORF">PYM288_LOCUS8132</name>
</gene>
<dbReference type="Proteomes" id="UP000663870">
    <property type="component" value="Unassembled WGS sequence"/>
</dbReference>
<evidence type="ECO:0000313" key="2">
    <source>
        <dbReference type="EMBL" id="CAF0872802.1"/>
    </source>
</evidence>